<comment type="caution">
    <text evidence="1">The sequence shown here is derived from an EMBL/GenBank/DDBJ whole genome shotgun (WGS) entry which is preliminary data.</text>
</comment>
<dbReference type="AlphaFoldDB" id="A0A1J5RQB6"/>
<sequence>MYVIIFALFAVALAALVFLEDTKTQVSQQAMRESQSQAQVVALQGSQVFFACKNKAVGVYTIADLIATNSLPSNYPQTTAFGNSWICKVASGGVDGGNVVFLAWDGAPQIAGAFGIGSMTNTAVQTQLAWTVASLLVQQAGALKNVDEGVVAANTAVMSSAQTNLQYSLTGVINSPNYSTPVVEQGMASNSTS</sequence>
<proteinExistence type="predicted"/>
<evidence type="ECO:0000313" key="1">
    <source>
        <dbReference type="EMBL" id="OIQ97810.1"/>
    </source>
</evidence>
<dbReference type="EMBL" id="MLJW01000127">
    <property type="protein sequence ID" value="OIQ97810.1"/>
    <property type="molecule type" value="Genomic_DNA"/>
</dbReference>
<reference evidence="1" key="1">
    <citation type="submission" date="2016-10" db="EMBL/GenBank/DDBJ databases">
        <title>Sequence of Gallionella enrichment culture.</title>
        <authorList>
            <person name="Poehlein A."/>
            <person name="Muehling M."/>
            <person name="Daniel R."/>
        </authorList>
    </citation>
    <scope>NUCLEOTIDE SEQUENCE</scope>
</reference>
<protein>
    <submittedName>
        <fullName evidence="1">Uncharacterized protein</fullName>
    </submittedName>
</protein>
<name>A0A1J5RQB6_9ZZZZ</name>
<gene>
    <name evidence="1" type="ORF">GALL_201350</name>
</gene>
<accession>A0A1J5RQB6</accession>
<organism evidence="1">
    <name type="scientific">mine drainage metagenome</name>
    <dbReference type="NCBI Taxonomy" id="410659"/>
    <lineage>
        <taxon>unclassified sequences</taxon>
        <taxon>metagenomes</taxon>
        <taxon>ecological metagenomes</taxon>
    </lineage>
</organism>